<accession>A0ABW3EDK8</accession>
<dbReference type="Proteomes" id="UP001597104">
    <property type="component" value="Unassembled WGS sequence"/>
</dbReference>
<proteinExistence type="predicted"/>
<name>A0ABW3EDK8_9LACO</name>
<keyword evidence="1" id="KW-0472">Membrane</keyword>
<evidence type="ECO:0000313" key="4">
    <source>
        <dbReference type="Proteomes" id="UP001597104"/>
    </source>
</evidence>
<evidence type="ECO:0000256" key="1">
    <source>
        <dbReference type="SAM" id="Phobius"/>
    </source>
</evidence>
<feature type="transmembrane region" description="Helical" evidence="1">
    <location>
        <begin position="91"/>
        <end position="108"/>
    </location>
</feature>
<feature type="transmembrane region" description="Helical" evidence="1">
    <location>
        <begin position="37"/>
        <end position="59"/>
    </location>
</feature>
<keyword evidence="1" id="KW-1133">Transmembrane helix</keyword>
<sequence length="109" mass="12280">MVKKISLVSLAISLIFALLLSFLSDKETFLLSLSNNLFLIGLFVLIIAIILYLYDAHLFQHLSLHQRRKNDAPAQPTSGEQAAFYTELRRAFLWIGLGELIASIVISFL</sequence>
<keyword evidence="1" id="KW-0812">Transmembrane</keyword>
<dbReference type="RefSeq" id="WP_171001870.1">
    <property type="nucleotide sequence ID" value="NZ_BJDN01000020.1"/>
</dbReference>
<dbReference type="InterPro" id="IPR025007">
    <property type="entry name" value="DUF3899"/>
</dbReference>
<gene>
    <name evidence="3" type="ORF">ACFQZ7_05220</name>
</gene>
<dbReference type="Pfam" id="PF13038">
    <property type="entry name" value="DUF3899"/>
    <property type="match status" value="1"/>
</dbReference>
<comment type="caution">
    <text evidence="3">The sequence shown here is derived from an EMBL/GenBank/DDBJ whole genome shotgun (WGS) entry which is preliminary data.</text>
</comment>
<evidence type="ECO:0000259" key="2">
    <source>
        <dbReference type="Pfam" id="PF13038"/>
    </source>
</evidence>
<keyword evidence="4" id="KW-1185">Reference proteome</keyword>
<feature type="domain" description="DUF3899" evidence="2">
    <location>
        <begin position="34"/>
        <end position="108"/>
    </location>
</feature>
<reference evidence="4" key="1">
    <citation type="journal article" date="2019" name="Int. J. Syst. Evol. Microbiol.">
        <title>The Global Catalogue of Microorganisms (GCM) 10K type strain sequencing project: providing services to taxonomists for standard genome sequencing and annotation.</title>
        <authorList>
            <consortium name="The Broad Institute Genomics Platform"/>
            <consortium name="The Broad Institute Genome Sequencing Center for Infectious Disease"/>
            <person name="Wu L."/>
            <person name="Ma J."/>
        </authorList>
    </citation>
    <scope>NUCLEOTIDE SEQUENCE [LARGE SCALE GENOMIC DNA]</scope>
    <source>
        <strain evidence="4">CCM 8925</strain>
    </source>
</reference>
<organism evidence="3 4">
    <name type="scientific">Loigolactobacillus binensis</name>
    <dbReference type="NCBI Taxonomy" id="2559922"/>
    <lineage>
        <taxon>Bacteria</taxon>
        <taxon>Bacillati</taxon>
        <taxon>Bacillota</taxon>
        <taxon>Bacilli</taxon>
        <taxon>Lactobacillales</taxon>
        <taxon>Lactobacillaceae</taxon>
        <taxon>Loigolactobacillus</taxon>
    </lineage>
</organism>
<dbReference type="EMBL" id="JBHTIO010000027">
    <property type="protein sequence ID" value="MFD0897136.1"/>
    <property type="molecule type" value="Genomic_DNA"/>
</dbReference>
<protein>
    <submittedName>
        <fullName evidence="3">DUF3899 domain-containing protein</fullName>
    </submittedName>
</protein>
<evidence type="ECO:0000313" key="3">
    <source>
        <dbReference type="EMBL" id="MFD0897136.1"/>
    </source>
</evidence>